<evidence type="ECO:0000313" key="2">
    <source>
        <dbReference type="EMBL" id="MCT8336315.1"/>
    </source>
</evidence>
<sequence length="91" mass="9585">MIRIEGAIETPHGHPECVAAALEPDNLTLIRTTATEGGVRAEIEGTRLRSITASVDDYLMNLAIAEDVCTAASERRESERGSSGVESGSNG</sequence>
<protein>
    <recommendedName>
        <fullName evidence="4">KEOPS complex Pcc1-like subunit</fullName>
    </recommendedName>
</protein>
<name>A0A9E5DE84_9EURY</name>
<proteinExistence type="predicted"/>
<comment type="caution">
    <text evidence="2">The sequence shown here is derived from an EMBL/GenBank/DDBJ whole genome shotgun (WGS) entry which is preliminary data.</text>
</comment>
<feature type="region of interest" description="Disordered" evidence="1">
    <location>
        <begin position="72"/>
        <end position="91"/>
    </location>
</feature>
<dbReference type="Proteomes" id="UP001065682">
    <property type="component" value="Unassembled WGS sequence"/>
</dbReference>
<evidence type="ECO:0000256" key="1">
    <source>
        <dbReference type="SAM" id="MobiDB-lite"/>
    </source>
</evidence>
<gene>
    <name evidence="2" type="ORF">FKB36_02085</name>
</gene>
<dbReference type="NCBIfam" id="NF011470">
    <property type="entry name" value="PRK14887.1"/>
    <property type="match status" value="1"/>
</dbReference>
<reference evidence="2" key="1">
    <citation type="submission" date="2019-06" db="EMBL/GenBank/DDBJ databases">
        <title>Methanoculleus strain from Tamsui River, Taipei, Taiwan.</title>
        <authorList>
            <person name="You Y.-T."/>
            <person name="Chen S.-C."/>
            <person name="Lai S.-J."/>
            <person name="Lee Y.-C."/>
            <person name="Lai M.-C."/>
        </authorList>
    </citation>
    <scope>NUCLEOTIDE SEQUENCE</scope>
    <source>
        <strain evidence="2">Afa-1</strain>
    </source>
</reference>
<dbReference type="EMBL" id="VHLL01000001">
    <property type="protein sequence ID" value="MCT8336315.1"/>
    <property type="molecule type" value="Genomic_DNA"/>
</dbReference>
<accession>A0A9E5DE84</accession>
<dbReference type="RefSeq" id="WP_261596367.1">
    <property type="nucleotide sequence ID" value="NZ_VHLL01000001.1"/>
</dbReference>
<dbReference type="AlphaFoldDB" id="A0A9E5DE84"/>
<keyword evidence="3" id="KW-1185">Reference proteome</keyword>
<organism evidence="2 3">
    <name type="scientific">Methanoculleus formosensis</name>
    <dbReference type="NCBI Taxonomy" id="2590886"/>
    <lineage>
        <taxon>Archaea</taxon>
        <taxon>Methanobacteriati</taxon>
        <taxon>Methanobacteriota</taxon>
        <taxon>Stenosarchaea group</taxon>
        <taxon>Methanomicrobia</taxon>
        <taxon>Methanomicrobiales</taxon>
        <taxon>Methanomicrobiaceae</taxon>
        <taxon>Methanoculleus</taxon>
    </lineage>
</organism>
<evidence type="ECO:0008006" key="4">
    <source>
        <dbReference type="Google" id="ProtNLM"/>
    </source>
</evidence>
<evidence type="ECO:0000313" key="3">
    <source>
        <dbReference type="Proteomes" id="UP001065682"/>
    </source>
</evidence>
<feature type="compositionally biased region" description="Low complexity" evidence="1">
    <location>
        <begin position="81"/>
        <end position="91"/>
    </location>
</feature>